<organism evidence="4 5">
    <name type="scientific">Rhynchospora tenuis</name>
    <dbReference type="NCBI Taxonomy" id="198213"/>
    <lineage>
        <taxon>Eukaryota</taxon>
        <taxon>Viridiplantae</taxon>
        <taxon>Streptophyta</taxon>
        <taxon>Embryophyta</taxon>
        <taxon>Tracheophyta</taxon>
        <taxon>Spermatophyta</taxon>
        <taxon>Magnoliopsida</taxon>
        <taxon>Liliopsida</taxon>
        <taxon>Poales</taxon>
        <taxon>Cyperaceae</taxon>
        <taxon>Cyperoideae</taxon>
        <taxon>Rhynchosporeae</taxon>
        <taxon>Rhynchospora</taxon>
    </lineage>
</organism>
<reference evidence="4 5" key="1">
    <citation type="journal article" date="2022" name="Cell">
        <title>Repeat-based holocentromeres influence genome architecture and karyotype evolution.</title>
        <authorList>
            <person name="Hofstatter P.G."/>
            <person name="Thangavel G."/>
            <person name="Lux T."/>
            <person name="Neumann P."/>
            <person name="Vondrak T."/>
            <person name="Novak P."/>
            <person name="Zhang M."/>
            <person name="Costa L."/>
            <person name="Castellani M."/>
            <person name="Scott A."/>
            <person name="Toegelov H."/>
            <person name="Fuchs J."/>
            <person name="Mata-Sucre Y."/>
            <person name="Dias Y."/>
            <person name="Vanzela A.L.L."/>
            <person name="Huettel B."/>
            <person name="Almeida C.C.S."/>
            <person name="Simkova H."/>
            <person name="Souza G."/>
            <person name="Pedrosa-Harand A."/>
            <person name="Macas J."/>
            <person name="Mayer K.F.X."/>
            <person name="Houben A."/>
            <person name="Marques A."/>
        </authorList>
    </citation>
    <scope>NUCLEOTIDE SEQUENCE [LARGE SCALE GENOMIC DNA]</scope>
    <source>
        <strain evidence="4">RhyTen1mFocal</strain>
    </source>
</reference>
<dbReference type="CDD" id="cd06141">
    <property type="entry name" value="WRN_exo"/>
    <property type="match status" value="1"/>
</dbReference>
<dbReference type="GO" id="GO:0008408">
    <property type="term" value="F:3'-5' exonuclease activity"/>
    <property type="evidence" value="ECO:0007669"/>
    <property type="project" value="InterPro"/>
</dbReference>
<keyword evidence="5" id="KW-1185">Reference proteome</keyword>
<evidence type="ECO:0000259" key="3">
    <source>
        <dbReference type="SMART" id="SM00474"/>
    </source>
</evidence>
<dbReference type="SUPFAM" id="SSF53098">
    <property type="entry name" value="Ribonuclease H-like"/>
    <property type="match status" value="1"/>
</dbReference>
<sequence>MGIIYDDTNYTYLVTIGDYRIKTTVTASFIIAHYWIDEIIRTTGQSPKPVIVGLDVEWCPHNWHGTIGENPVALLQLCVGSRCLLFQLKHCERIPAKLYDFFLDDRYRFVGVDIKKDLEKLENQYGLMAGSCWDDLGSLAEENMGRPDLKQASLKKLTEEFVGVQLEKPFFVRTSDWGRKVLTPEQIEYAALDAFASCQVGLQLFSRNF</sequence>
<dbReference type="PANTHER" id="PTHR13620:SF105">
    <property type="entry name" value="OS01G0737700 PROTEIN"/>
    <property type="match status" value="1"/>
</dbReference>
<evidence type="ECO:0000256" key="2">
    <source>
        <dbReference type="ARBA" id="ARBA00022801"/>
    </source>
</evidence>
<feature type="domain" description="3'-5' exonuclease" evidence="3">
    <location>
        <begin position="37"/>
        <end position="209"/>
    </location>
</feature>
<dbReference type="SMART" id="SM00474">
    <property type="entry name" value="35EXOc"/>
    <property type="match status" value="1"/>
</dbReference>
<dbReference type="GO" id="GO:0006139">
    <property type="term" value="P:nucleobase-containing compound metabolic process"/>
    <property type="evidence" value="ECO:0007669"/>
    <property type="project" value="InterPro"/>
</dbReference>
<dbReference type="GO" id="GO:0003676">
    <property type="term" value="F:nucleic acid binding"/>
    <property type="evidence" value="ECO:0007669"/>
    <property type="project" value="InterPro"/>
</dbReference>
<dbReference type="EMBL" id="JAMRDG010000002">
    <property type="protein sequence ID" value="KAJ3684942.1"/>
    <property type="molecule type" value="Genomic_DNA"/>
</dbReference>
<name>A0AAD5WA33_9POAL</name>
<evidence type="ECO:0000313" key="5">
    <source>
        <dbReference type="Proteomes" id="UP001210211"/>
    </source>
</evidence>
<dbReference type="PANTHER" id="PTHR13620">
    <property type="entry name" value="3-5 EXONUCLEASE"/>
    <property type="match status" value="1"/>
</dbReference>
<gene>
    <name evidence="4" type="ORF">LUZ61_014106</name>
</gene>
<evidence type="ECO:0000313" key="4">
    <source>
        <dbReference type="EMBL" id="KAJ3684942.1"/>
    </source>
</evidence>
<proteinExistence type="predicted"/>
<dbReference type="InterPro" id="IPR051132">
    <property type="entry name" value="3-5_Exonuclease_domain"/>
</dbReference>
<keyword evidence="1" id="KW-0540">Nuclease</keyword>
<protein>
    <recommendedName>
        <fullName evidence="3">3'-5' exonuclease domain-containing protein</fullName>
    </recommendedName>
</protein>
<comment type="caution">
    <text evidence="4">The sequence shown here is derived from an EMBL/GenBank/DDBJ whole genome shotgun (WGS) entry which is preliminary data.</text>
</comment>
<dbReference type="Pfam" id="PF01612">
    <property type="entry name" value="DNA_pol_A_exo1"/>
    <property type="match status" value="1"/>
</dbReference>
<dbReference type="GO" id="GO:0005737">
    <property type="term" value="C:cytoplasm"/>
    <property type="evidence" value="ECO:0007669"/>
    <property type="project" value="TreeGrafter"/>
</dbReference>
<accession>A0AAD5WA33</accession>
<dbReference type="InterPro" id="IPR012337">
    <property type="entry name" value="RNaseH-like_sf"/>
</dbReference>
<dbReference type="AlphaFoldDB" id="A0AAD5WA33"/>
<dbReference type="Gene3D" id="3.30.420.10">
    <property type="entry name" value="Ribonuclease H-like superfamily/Ribonuclease H"/>
    <property type="match status" value="1"/>
</dbReference>
<dbReference type="InterPro" id="IPR002562">
    <property type="entry name" value="3'-5'_exonuclease_dom"/>
</dbReference>
<dbReference type="GO" id="GO:0005634">
    <property type="term" value="C:nucleus"/>
    <property type="evidence" value="ECO:0007669"/>
    <property type="project" value="TreeGrafter"/>
</dbReference>
<keyword evidence="2" id="KW-0378">Hydrolase</keyword>
<dbReference type="Proteomes" id="UP001210211">
    <property type="component" value="Unassembled WGS sequence"/>
</dbReference>
<dbReference type="InterPro" id="IPR036397">
    <property type="entry name" value="RNaseH_sf"/>
</dbReference>
<evidence type="ECO:0000256" key="1">
    <source>
        <dbReference type="ARBA" id="ARBA00022722"/>
    </source>
</evidence>